<dbReference type="InterPro" id="IPR044817">
    <property type="entry name" value="SBP-like"/>
</dbReference>
<evidence type="ECO:0000256" key="1">
    <source>
        <dbReference type="ARBA" id="ARBA00004123"/>
    </source>
</evidence>
<dbReference type="Gramene" id="AET4Gv20824900.1">
    <property type="protein sequence ID" value="AET4Gv20824900.1"/>
    <property type="gene ID" value="AET4Gv20824900"/>
</dbReference>
<proteinExistence type="predicted"/>
<organism evidence="8 9">
    <name type="scientific">Aegilops tauschii subsp. strangulata</name>
    <name type="common">Goatgrass</name>
    <dbReference type="NCBI Taxonomy" id="200361"/>
    <lineage>
        <taxon>Eukaryota</taxon>
        <taxon>Viridiplantae</taxon>
        <taxon>Streptophyta</taxon>
        <taxon>Embryophyta</taxon>
        <taxon>Tracheophyta</taxon>
        <taxon>Spermatophyta</taxon>
        <taxon>Magnoliopsida</taxon>
        <taxon>Liliopsida</taxon>
        <taxon>Poales</taxon>
        <taxon>Poaceae</taxon>
        <taxon>BOP clade</taxon>
        <taxon>Pooideae</taxon>
        <taxon>Triticodae</taxon>
        <taxon>Triticeae</taxon>
        <taxon>Triticinae</taxon>
        <taxon>Aegilops</taxon>
    </lineage>
</organism>
<dbReference type="GO" id="GO:0008270">
    <property type="term" value="F:zinc ion binding"/>
    <property type="evidence" value="ECO:0007669"/>
    <property type="project" value="UniProtKB-KW"/>
</dbReference>
<reference evidence="9" key="2">
    <citation type="journal article" date="2017" name="Nat. Plants">
        <title>The Aegilops tauschii genome reveals multiple impacts of transposons.</title>
        <authorList>
            <person name="Zhao G."/>
            <person name="Zou C."/>
            <person name="Li K."/>
            <person name="Wang K."/>
            <person name="Li T."/>
            <person name="Gao L."/>
            <person name="Zhang X."/>
            <person name="Wang H."/>
            <person name="Yang Z."/>
            <person name="Liu X."/>
            <person name="Jiang W."/>
            <person name="Mao L."/>
            <person name="Kong X."/>
            <person name="Jiao Y."/>
            <person name="Jia J."/>
        </authorList>
    </citation>
    <scope>NUCLEOTIDE SEQUENCE [LARGE SCALE GENOMIC DNA]</scope>
    <source>
        <strain evidence="9">cv. AL8/78</strain>
    </source>
</reference>
<evidence type="ECO:0000313" key="9">
    <source>
        <dbReference type="Proteomes" id="UP000015105"/>
    </source>
</evidence>
<reference evidence="8" key="4">
    <citation type="submission" date="2019-03" db="UniProtKB">
        <authorList>
            <consortium name="EnsemblPlants"/>
        </authorList>
    </citation>
    <scope>IDENTIFICATION</scope>
</reference>
<dbReference type="InterPro" id="IPR004333">
    <property type="entry name" value="SBP_dom"/>
</dbReference>
<dbReference type="AlphaFoldDB" id="A0A453J7T9"/>
<evidence type="ECO:0000256" key="2">
    <source>
        <dbReference type="ARBA" id="ARBA00022723"/>
    </source>
</evidence>
<evidence type="ECO:0000256" key="5">
    <source>
        <dbReference type="ARBA" id="ARBA00023242"/>
    </source>
</evidence>
<protein>
    <recommendedName>
        <fullName evidence="7">SBP-type domain-containing protein</fullName>
    </recommendedName>
</protein>
<keyword evidence="3 6" id="KW-0863">Zinc-finger</keyword>
<reference evidence="9" key="1">
    <citation type="journal article" date="2014" name="Science">
        <title>Ancient hybridizations among the ancestral genomes of bread wheat.</title>
        <authorList>
            <consortium name="International Wheat Genome Sequencing Consortium,"/>
            <person name="Marcussen T."/>
            <person name="Sandve S.R."/>
            <person name="Heier L."/>
            <person name="Spannagl M."/>
            <person name="Pfeifer M."/>
            <person name="Jakobsen K.S."/>
            <person name="Wulff B.B."/>
            <person name="Steuernagel B."/>
            <person name="Mayer K.F."/>
            <person name="Olsen O.A."/>
        </authorList>
    </citation>
    <scope>NUCLEOTIDE SEQUENCE [LARGE SCALE GENOMIC DNA]</scope>
    <source>
        <strain evidence="9">cv. AL8/78</strain>
    </source>
</reference>
<dbReference type="Proteomes" id="UP000015105">
    <property type="component" value="Chromosome 4D"/>
</dbReference>
<sequence>SVTGSSVGLLASSGWSVSERSRDLTMPGSWDLAELEHYAVPARPTPALAPPAWSTAAAVVPSPSPLKRPRLVSSGRAGHCPSCAVEGCKADLSKCRHYYMRHKVCEAHSKMPLAIVAGRAMRFCQQCSRFHLLEEFDEAKRSCRKRLDEHLNSSLKSKLLNSFHDGHSGLYSNAGTSFASFSAPRAAEPSWSGIIKYEDSNSYYTHEVLSKSRQNFNGSTSSDTMEGWHFPFLHEGEPMSFSAGAPALEIPVCQPLLKAVTPPPPESSSSNKMLSDGQLTHVLSSDCALSFLSSPANPSSIDISRMVRPREQIPSVAQQHLVPNQQFSSSSWFACSQASSGVYTAAGFAALPSMDIEQLNTGALVLSSNDNEMNCHGIFHVGADCYSEGTSPYF</sequence>
<dbReference type="GO" id="GO:0003677">
    <property type="term" value="F:DNA binding"/>
    <property type="evidence" value="ECO:0007669"/>
    <property type="project" value="InterPro"/>
</dbReference>
<dbReference type="SUPFAM" id="SSF103612">
    <property type="entry name" value="SBT domain"/>
    <property type="match status" value="1"/>
</dbReference>
<reference evidence="8" key="3">
    <citation type="journal article" date="2017" name="Nature">
        <title>Genome sequence of the progenitor of the wheat D genome Aegilops tauschii.</title>
        <authorList>
            <person name="Luo M.C."/>
            <person name="Gu Y.Q."/>
            <person name="Puiu D."/>
            <person name="Wang H."/>
            <person name="Twardziok S.O."/>
            <person name="Deal K.R."/>
            <person name="Huo N."/>
            <person name="Zhu T."/>
            <person name="Wang L."/>
            <person name="Wang Y."/>
            <person name="McGuire P.E."/>
            <person name="Liu S."/>
            <person name="Long H."/>
            <person name="Ramasamy R.K."/>
            <person name="Rodriguez J.C."/>
            <person name="Van S.L."/>
            <person name="Yuan L."/>
            <person name="Wang Z."/>
            <person name="Xia Z."/>
            <person name="Xiao L."/>
            <person name="Anderson O.D."/>
            <person name="Ouyang S."/>
            <person name="Liang Y."/>
            <person name="Zimin A.V."/>
            <person name="Pertea G."/>
            <person name="Qi P."/>
            <person name="Bennetzen J.L."/>
            <person name="Dai X."/>
            <person name="Dawson M.W."/>
            <person name="Muller H.G."/>
            <person name="Kugler K."/>
            <person name="Rivarola-Duarte L."/>
            <person name="Spannagl M."/>
            <person name="Mayer K.F.X."/>
            <person name="Lu F.H."/>
            <person name="Bevan M.W."/>
            <person name="Leroy P."/>
            <person name="Li P."/>
            <person name="You F.M."/>
            <person name="Sun Q."/>
            <person name="Liu Z."/>
            <person name="Lyons E."/>
            <person name="Wicker T."/>
            <person name="Salzberg S.L."/>
            <person name="Devos K.M."/>
            <person name="Dvorak J."/>
        </authorList>
    </citation>
    <scope>NUCLEOTIDE SEQUENCE [LARGE SCALE GENOMIC DNA]</scope>
    <source>
        <strain evidence="8">cv. AL8/78</strain>
    </source>
</reference>
<keyword evidence="4" id="KW-0862">Zinc</keyword>
<dbReference type="STRING" id="200361.A0A453J7T9"/>
<dbReference type="PROSITE" id="PS51141">
    <property type="entry name" value="ZF_SBP"/>
    <property type="match status" value="1"/>
</dbReference>
<evidence type="ECO:0000259" key="7">
    <source>
        <dbReference type="PROSITE" id="PS51141"/>
    </source>
</evidence>
<evidence type="ECO:0000256" key="6">
    <source>
        <dbReference type="PROSITE-ProRule" id="PRU00470"/>
    </source>
</evidence>
<evidence type="ECO:0000313" key="8">
    <source>
        <dbReference type="EnsemblPlants" id="AET4Gv20824900.1"/>
    </source>
</evidence>
<dbReference type="PANTHER" id="PTHR31251:SF208">
    <property type="entry name" value="SQUAMOSA PROMOTER-BINDING-LIKE PROTEIN 18"/>
    <property type="match status" value="1"/>
</dbReference>
<dbReference type="PANTHER" id="PTHR31251">
    <property type="entry name" value="SQUAMOSA PROMOTER-BINDING-LIKE PROTEIN 4"/>
    <property type="match status" value="1"/>
</dbReference>
<evidence type="ECO:0000256" key="3">
    <source>
        <dbReference type="ARBA" id="ARBA00022771"/>
    </source>
</evidence>
<reference evidence="8" key="5">
    <citation type="journal article" date="2021" name="G3 (Bethesda)">
        <title>Aegilops tauschii genome assembly Aet v5.0 features greater sequence contiguity and improved annotation.</title>
        <authorList>
            <person name="Wang L."/>
            <person name="Zhu T."/>
            <person name="Rodriguez J.C."/>
            <person name="Deal K.R."/>
            <person name="Dubcovsky J."/>
            <person name="McGuire P.E."/>
            <person name="Lux T."/>
            <person name="Spannagl M."/>
            <person name="Mayer K.F.X."/>
            <person name="Baldrich P."/>
            <person name="Meyers B.C."/>
            <person name="Huo N."/>
            <person name="Gu Y.Q."/>
            <person name="Zhou H."/>
            <person name="Devos K.M."/>
            <person name="Bennetzen J.L."/>
            <person name="Unver T."/>
            <person name="Budak H."/>
            <person name="Gulick P.J."/>
            <person name="Galiba G."/>
            <person name="Kalapos B."/>
            <person name="Nelson D.R."/>
            <person name="Li P."/>
            <person name="You F.M."/>
            <person name="Luo M.C."/>
            <person name="Dvorak J."/>
        </authorList>
    </citation>
    <scope>NUCLEOTIDE SEQUENCE [LARGE SCALE GENOMIC DNA]</scope>
    <source>
        <strain evidence="8">cv. AL8/78</strain>
    </source>
</reference>
<dbReference type="InterPro" id="IPR036893">
    <property type="entry name" value="SBP_sf"/>
</dbReference>
<comment type="subcellular location">
    <subcellularLocation>
        <location evidence="1">Nucleus</location>
    </subcellularLocation>
</comment>
<dbReference type="EnsemblPlants" id="AET4Gv20824900.1">
    <property type="protein sequence ID" value="AET4Gv20824900.1"/>
    <property type="gene ID" value="AET4Gv20824900"/>
</dbReference>
<keyword evidence="9" id="KW-1185">Reference proteome</keyword>
<dbReference type="Gene3D" id="4.10.1100.10">
    <property type="entry name" value="Transcription factor, SBP-box domain"/>
    <property type="match status" value="1"/>
</dbReference>
<dbReference type="Pfam" id="PF03110">
    <property type="entry name" value="SBP"/>
    <property type="match status" value="1"/>
</dbReference>
<feature type="domain" description="SBP-type" evidence="7">
    <location>
        <begin position="80"/>
        <end position="157"/>
    </location>
</feature>
<name>A0A453J7T9_AEGTS</name>
<dbReference type="GO" id="GO:0005634">
    <property type="term" value="C:nucleus"/>
    <property type="evidence" value="ECO:0007669"/>
    <property type="project" value="UniProtKB-SubCell"/>
</dbReference>
<keyword evidence="5" id="KW-0539">Nucleus</keyword>
<evidence type="ECO:0000256" key="4">
    <source>
        <dbReference type="ARBA" id="ARBA00022833"/>
    </source>
</evidence>
<accession>A0A453J7T9</accession>
<keyword evidence="2" id="KW-0479">Metal-binding</keyword>